<feature type="compositionally biased region" description="Polar residues" evidence="5">
    <location>
        <begin position="35"/>
        <end position="53"/>
    </location>
</feature>
<dbReference type="PANTHER" id="PTHR10924">
    <property type="entry name" value="MAJOR FACILITATOR SUPERFAMILY PROTEIN-RELATED"/>
    <property type="match status" value="1"/>
</dbReference>
<dbReference type="GO" id="GO:0097037">
    <property type="term" value="P:heme export"/>
    <property type="evidence" value="ECO:0007669"/>
    <property type="project" value="TreeGrafter"/>
</dbReference>
<keyword evidence="3 6" id="KW-1133">Transmembrane helix</keyword>
<dbReference type="GO" id="GO:0015232">
    <property type="term" value="F:heme transmembrane transporter activity"/>
    <property type="evidence" value="ECO:0007669"/>
    <property type="project" value="TreeGrafter"/>
</dbReference>
<evidence type="ECO:0000256" key="5">
    <source>
        <dbReference type="SAM" id="MobiDB-lite"/>
    </source>
</evidence>
<evidence type="ECO:0000313" key="7">
    <source>
        <dbReference type="Proteomes" id="UP000887561"/>
    </source>
</evidence>
<feature type="transmembrane region" description="Helical" evidence="6">
    <location>
        <begin position="106"/>
        <end position="123"/>
    </location>
</feature>
<dbReference type="GO" id="GO:0020037">
    <property type="term" value="F:heme binding"/>
    <property type="evidence" value="ECO:0007669"/>
    <property type="project" value="TreeGrafter"/>
</dbReference>
<dbReference type="SUPFAM" id="SSF103473">
    <property type="entry name" value="MFS general substrate transporter"/>
    <property type="match status" value="2"/>
</dbReference>
<dbReference type="GO" id="GO:0016020">
    <property type="term" value="C:membrane"/>
    <property type="evidence" value="ECO:0007669"/>
    <property type="project" value="UniProtKB-SubCell"/>
</dbReference>
<evidence type="ECO:0000256" key="6">
    <source>
        <dbReference type="SAM" id="Phobius"/>
    </source>
</evidence>
<evidence type="ECO:0000313" key="8">
    <source>
        <dbReference type="WBParaSite" id="scaffold2311_cov232.g4641"/>
    </source>
</evidence>
<feature type="compositionally biased region" description="Basic and acidic residues" evidence="5">
    <location>
        <begin position="13"/>
        <end position="34"/>
    </location>
</feature>
<keyword evidence="7" id="KW-1185">Reference proteome</keyword>
<keyword evidence="2 6" id="KW-0812">Transmembrane</keyword>
<feature type="transmembrane region" description="Helical" evidence="6">
    <location>
        <begin position="278"/>
        <end position="298"/>
    </location>
</feature>
<dbReference type="WBParaSite" id="scaffold2311_cov232.g4641">
    <property type="protein sequence ID" value="scaffold2311_cov232.g4641"/>
    <property type="gene ID" value="scaffold2311_cov232.g4641"/>
</dbReference>
<dbReference type="PANTHER" id="PTHR10924:SF4">
    <property type="entry name" value="GH15861P"/>
    <property type="match status" value="1"/>
</dbReference>
<accession>A0A915M0T1</accession>
<feature type="transmembrane region" description="Helical" evidence="6">
    <location>
        <begin position="222"/>
        <end position="241"/>
    </location>
</feature>
<name>A0A915M0T1_MELJA</name>
<evidence type="ECO:0000256" key="4">
    <source>
        <dbReference type="ARBA" id="ARBA00023136"/>
    </source>
</evidence>
<dbReference type="InterPro" id="IPR049680">
    <property type="entry name" value="FLVCR1-2_SLC49-like"/>
</dbReference>
<keyword evidence="4 6" id="KW-0472">Membrane</keyword>
<reference evidence="8" key="1">
    <citation type="submission" date="2022-11" db="UniProtKB">
        <authorList>
            <consortium name="WormBaseParasite"/>
        </authorList>
    </citation>
    <scope>IDENTIFICATION</scope>
</reference>
<sequence>MSNSTDEESDIETAARRHLTETEQQQKKRIEKNGRSNNPTTNGVLDTTENSSQQRTKIYSRRYAMLTMFILLSASNAMQWIEYSIIAHIIHAYYNVEYTTVDWTSMIYMLTYMILIFPGSWFLDKYGLRMSVMIGAFGNCFGAWLKILSTTPDRFWLTFIAQTIVGSSQVFILGIPPRLAAVWFGPEQVSTACAAGVFGNQLGIAIGFILPPLLVHPGNKERINVGVFYAISTLLSQMILFYHEGEQKATGTIGLLIVVSGMFGSVVCGYILDKWHHFKMTTLIVYLFSFLGMIVFTFTLARWPLWTIFIIAIALGFFMTGYLPLGFEFAAELTFPIAEGTTSGLLNGSAQAFGIAMTFGMGKVMKIYFLFL</sequence>
<dbReference type="InterPro" id="IPR011701">
    <property type="entry name" value="MFS"/>
</dbReference>
<dbReference type="InterPro" id="IPR036259">
    <property type="entry name" value="MFS_trans_sf"/>
</dbReference>
<feature type="transmembrane region" description="Helical" evidence="6">
    <location>
        <begin position="253"/>
        <end position="272"/>
    </location>
</feature>
<proteinExistence type="predicted"/>
<evidence type="ECO:0000256" key="3">
    <source>
        <dbReference type="ARBA" id="ARBA00022989"/>
    </source>
</evidence>
<organism evidence="7 8">
    <name type="scientific">Meloidogyne javanica</name>
    <name type="common">Root-knot nematode worm</name>
    <dbReference type="NCBI Taxonomy" id="6303"/>
    <lineage>
        <taxon>Eukaryota</taxon>
        <taxon>Metazoa</taxon>
        <taxon>Ecdysozoa</taxon>
        <taxon>Nematoda</taxon>
        <taxon>Chromadorea</taxon>
        <taxon>Rhabditida</taxon>
        <taxon>Tylenchina</taxon>
        <taxon>Tylenchomorpha</taxon>
        <taxon>Tylenchoidea</taxon>
        <taxon>Meloidogynidae</taxon>
        <taxon>Meloidogyninae</taxon>
        <taxon>Meloidogyne</taxon>
        <taxon>Meloidogyne incognita group</taxon>
    </lineage>
</organism>
<feature type="compositionally biased region" description="Acidic residues" evidence="5">
    <location>
        <begin position="1"/>
        <end position="11"/>
    </location>
</feature>
<dbReference type="Proteomes" id="UP000887561">
    <property type="component" value="Unplaced"/>
</dbReference>
<comment type="subcellular location">
    <subcellularLocation>
        <location evidence="1">Membrane</location>
        <topology evidence="1">Multi-pass membrane protein</topology>
    </subcellularLocation>
</comment>
<dbReference type="Gene3D" id="1.20.1250.20">
    <property type="entry name" value="MFS general substrate transporter like domains"/>
    <property type="match status" value="2"/>
</dbReference>
<dbReference type="Pfam" id="PF07690">
    <property type="entry name" value="MFS_1"/>
    <property type="match status" value="1"/>
</dbReference>
<protein>
    <submittedName>
        <fullName evidence="8">Major facilitator superfamily (MFS) profile domain-containing protein</fullName>
    </submittedName>
</protein>
<feature type="region of interest" description="Disordered" evidence="5">
    <location>
        <begin position="1"/>
        <end position="53"/>
    </location>
</feature>
<evidence type="ECO:0000256" key="1">
    <source>
        <dbReference type="ARBA" id="ARBA00004141"/>
    </source>
</evidence>
<feature type="transmembrane region" description="Helical" evidence="6">
    <location>
        <begin position="155"/>
        <end position="177"/>
    </location>
</feature>
<feature type="transmembrane region" description="Helical" evidence="6">
    <location>
        <begin position="189"/>
        <end position="210"/>
    </location>
</feature>
<feature type="transmembrane region" description="Helical" evidence="6">
    <location>
        <begin position="305"/>
        <end position="325"/>
    </location>
</feature>
<dbReference type="AlphaFoldDB" id="A0A915M0T1"/>
<evidence type="ECO:0000256" key="2">
    <source>
        <dbReference type="ARBA" id="ARBA00022692"/>
    </source>
</evidence>
<feature type="transmembrane region" description="Helical" evidence="6">
    <location>
        <begin position="63"/>
        <end position="86"/>
    </location>
</feature>